<dbReference type="EMBL" id="HBIB01003523">
    <property type="protein sequence ID" value="CAE0240048.1"/>
    <property type="molecule type" value="Transcribed_RNA"/>
</dbReference>
<reference evidence="5" key="1">
    <citation type="submission" date="2021-01" db="EMBL/GenBank/DDBJ databases">
        <authorList>
            <person name="Corre E."/>
            <person name="Pelletier E."/>
            <person name="Niang G."/>
            <person name="Scheremetjew M."/>
            <person name="Finn R."/>
            <person name="Kale V."/>
            <person name="Holt S."/>
            <person name="Cochrane G."/>
            <person name="Meng A."/>
            <person name="Brown T."/>
            <person name="Cohen L."/>
        </authorList>
    </citation>
    <scope>NUCLEOTIDE SEQUENCE</scope>
    <source>
        <strain evidence="5">NIES-2562</strain>
    </source>
</reference>
<dbReference type="AlphaFoldDB" id="A0A7S3CX79"/>
<dbReference type="InterPro" id="IPR002110">
    <property type="entry name" value="Ankyrin_rpt"/>
</dbReference>
<sequence length="303" mass="33634">MEGDLLSYLKDGHFDGVVSLVKNKHVEKMSCRCKNGDPTPLHYACFYGLPYVRSVKGLFLFINFAGTPAMIEMVASECPFDSIKLDEREQIPFHIVCSRGSKEGLEALLRPLPAKLKSMGMFKMMDKQGNTGLHLSVLHDRKDIALFLLDILDEACILHKNKAGKTACHLAATKGFAVLVQKMVKKATKVVDDVDRDGRTPLICCVMEDHANTADLLVRLGCDTKIQDRQGNDARKWAEMLELDDCINAIEQKRSLVVESPAKRKMGHKGTQALSDSPVGSPKMLEAGSDVRWINFDISVSEL</sequence>
<dbReference type="Pfam" id="PF12796">
    <property type="entry name" value="Ank_2"/>
    <property type="match status" value="1"/>
</dbReference>
<proteinExistence type="predicted"/>
<accession>A0A7S3CX79</accession>
<gene>
    <name evidence="5" type="ORF">PBIL07802_LOCUS2195</name>
    <name evidence="6" type="ORF">PBIL07802_LOCUS2201</name>
    <name evidence="7" type="ORF">PBIL07802_LOCUS2204</name>
</gene>
<evidence type="ECO:0000256" key="3">
    <source>
        <dbReference type="PROSITE-ProRule" id="PRU00023"/>
    </source>
</evidence>
<dbReference type="SMART" id="SM00248">
    <property type="entry name" value="ANK"/>
    <property type="match status" value="5"/>
</dbReference>
<dbReference type="Gene3D" id="1.25.40.20">
    <property type="entry name" value="Ankyrin repeat-containing domain"/>
    <property type="match status" value="2"/>
</dbReference>
<protein>
    <submittedName>
        <fullName evidence="5">Uncharacterized protein</fullName>
    </submittedName>
</protein>
<dbReference type="PROSITE" id="PS50088">
    <property type="entry name" value="ANK_REPEAT"/>
    <property type="match status" value="1"/>
</dbReference>
<evidence type="ECO:0000313" key="6">
    <source>
        <dbReference type="EMBL" id="CAE0240048.1"/>
    </source>
</evidence>
<feature type="region of interest" description="Disordered" evidence="4">
    <location>
        <begin position="262"/>
        <end position="281"/>
    </location>
</feature>
<feature type="repeat" description="ANK" evidence="3">
    <location>
        <begin position="197"/>
        <end position="229"/>
    </location>
</feature>
<dbReference type="PANTHER" id="PTHR24173:SF74">
    <property type="entry name" value="ANKYRIN REPEAT DOMAIN-CONTAINING PROTEIN 16"/>
    <property type="match status" value="1"/>
</dbReference>
<dbReference type="EMBL" id="HBIB01003517">
    <property type="protein sequence ID" value="CAE0240042.1"/>
    <property type="molecule type" value="Transcribed_RNA"/>
</dbReference>
<evidence type="ECO:0000256" key="2">
    <source>
        <dbReference type="ARBA" id="ARBA00023043"/>
    </source>
</evidence>
<keyword evidence="2 3" id="KW-0040">ANK repeat</keyword>
<dbReference type="InterPro" id="IPR036770">
    <property type="entry name" value="Ankyrin_rpt-contain_sf"/>
</dbReference>
<evidence type="ECO:0000256" key="4">
    <source>
        <dbReference type="SAM" id="MobiDB-lite"/>
    </source>
</evidence>
<keyword evidence="1" id="KW-0677">Repeat</keyword>
<dbReference type="SUPFAM" id="SSF48403">
    <property type="entry name" value="Ankyrin repeat"/>
    <property type="match status" value="1"/>
</dbReference>
<dbReference type="EMBL" id="HBIB01003527">
    <property type="protein sequence ID" value="CAE0240051.1"/>
    <property type="molecule type" value="Transcribed_RNA"/>
</dbReference>
<evidence type="ECO:0000313" key="5">
    <source>
        <dbReference type="EMBL" id="CAE0240042.1"/>
    </source>
</evidence>
<dbReference type="PANTHER" id="PTHR24173">
    <property type="entry name" value="ANKYRIN REPEAT CONTAINING"/>
    <property type="match status" value="1"/>
</dbReference>
<organism evidence="5">
    <name type="scientific">Palpitomonas bilix</name>
    <dbReference type="NCBI Taxonomy" id="652834"/>
    <lineage>
        <taxon>Eukaryota</taxon>
        <taxon>Eukaryota incertae sedis</taxon>
    </lineage>
</organism>
<name>A0A7S3CX79_9EUKA</name>
<evidence type="ECO:0000256" key="1">
    <source>
        <dbReference type="ARBA" id="ARBA00022737"/>
    </source>
</evidence>
<evidence type="ECO:0000313" key="7">
    <source>
        <dbReference type="EMBL" id="CAE0240051.1"/>
    </source>
</evidence>